<dbReference type="InterPro" id="IPR020845">
    <property type="entry name" value="AMP-binding_CS"/>
</dbReference>
<keyword evidence="5" id="KW-0472">Membrane</keyword>
<comment type="caution">
    <text evidence="7">The sequence shown here is derived from an EMBL/GenBank/DDBJ whole genome shotgun (WGS) entry which is preliminary data.</text>
</comment>
<dbReference type="InterPro" id="IPR040097">
    <property type="entry name" value="FAAL/FAAC"/>
</dbReference>
<evidence type="ECO:0000256" key="5">
    <source>
        <dbReference type="SAM" id="Phobius"/>
    </source>
</evidence>
<feature type="domain" description="Carrier" evidence="6">
    <location>
        <begin position="623"/>
        <end position="700"/>
    </location>
</feature>
<name>A0A0W0S8T1_9GAMM</name>
<organism evidence="7 8">
    <name type="scientific">Legionella cherrii</name>
    <dbReference type="NCBI Taxonomy" id="28084"/>
    <lineage>
        <taxon>Bacteria</taxon>
        <taxon>Pseudomonadati</taxon>
        <taxon>Pseudomonadota</taxon>
        <taxon>Gammaproteobacteria</taxon>
        <taxon>Legionellales</taxon>
        <taxon>Legionellaceae</taxon>
        <taxon>Legionella</taxon>
    </lineage>
</organism>
<evidence type="ECO:0000313" key="8">
    <source>
        <dbReference type="Proteomes" id="UP000054921"/>
    </source>
</evidence>
<dbReference type="Pfam" id="PF12146">
    <property type="entry name" value="Hydrolase_4"/>
    <property type="match status" value="1"/>
</dbReference>
<keyword evidence="3" id="KW-0276">Fatty acid metabolism</keyword>
<evidence type="ECO:0000313" key="7">
    <source>
        <dbReference type="EMBL" id="KTC79814.1"/>
    </source>
</evidence>
<evidence type="ECO:0000256" key="1">
    <source>
        <dbReference type="ARBA" id="ARBA00006432"/>
    </source>
</evidence>
<dbReference type="CDD" id="cd05931">
    <property type="entry name" value="FAAL"/>
    <property type="match status" value="1"/>
</dbReference>
<comment type="similarity">
    <text evidence="1">Belongs to the ATP-dependent AMP-binding enzyme family.</text>
</comment>
<evidence type="ECO:0000256" key="3">
    <source>
        <dbReference type="ARBA" id="ARBA00022832"/>
    </source>
</evidence>
<dbReference type="InterPro" id="IPR025110">
    <property type="entry name" value="AMP-bd_C"/>
</dbReference>
<keyword evidence="2" id="KW-0436">Ligase</keyword>
<dbReference type="InterPro" id="IPR022742">
    <property type="entry name" value="Hydrolase_4"/>
</dbReference>
<keyword evidence="5" id="KW-0812">Transmembrane</keyword>
<evidence type="ECO:0000256" key="2">
    <source>
        <dbReference type="ARBA" id="ARBA00022598"/>
    </source>
</evidence>
<reference evidence="7 8" key="1">
    <citation type="submission" date="2015-11" db="EMBL/GenBank/DDBJ databases">
        <title>Genomic analysis of 38 Legionella species identifies large and diverse effector repertoires.</title>
        <authorList>
            <person name="Burstein D."/>
            <person name="Amaro F."/>
            <person name="Zusman T."/>
            <person name="Lifshitz Z."/>
            <person name="Cohen O."/>
            <person name="Gilbert J.A."/>
            <person name="Pupko T."/>
            <person name="Shuman H.A."/>
            <person name="Segal G."/>
        </authorList>
    </citation>
    <scope>NUCLEOTIDE SEQUENCE [LARGE SCALE GENOMIC DNA]</scope>
    <source>
        <strain evidence="7 8">ORW</strain>
    </source>
</reference>
<dbReference type="OrthoDB" id="8476759at2"/>
<dbReference type="SUPFAM" id="SSF47336">
    <property type="entry name" value="ACP-like"/>
    <property type="match status" value="1"/>
</dbReference>
<dbReference type="AlphaFoldDB" id="A0A0W0S8T1"/>
<dbReference type="PANTHER" id="PTHR22754:SF32">
    <property type="entry name" value="DISCO-INTERACTING PROTEIN 2"/>
    <property type="match status" value="1"/>
</dbReference>
<proteinExistence type="inferred from homology"/>
<dbReference type="GO" id="GO:0008610">
    <property type="term" value="P:lipid biosynthetic process"/>
    <property type="evidence" value="ECO:0007669"/>
    <property type="project" value="InterPro"/>
</dbReference>
<gene>
    <name evidence="7" type="ORF">Lche_1834</name>
</gene>
<evidence type="ECO:0000256" key="4">
    <source>
        <dbReference type="ARBA" id="ARBA00023098"/>
    </source>
</evidence>
<dbReference type="PROSITE" id="PS50075">
    <property type="entry name" value="CARRIER"/>
    <property type="match status" value="1"/>
</dbReference>
<dbReference type="PANTHER" id="PTHR22754">
    <property type="entry name" value="DISCO-INTERACTING PROTEIN 2 DIP2 -RELATED"/>
    <property type="match status" value="1"/>
</dbReference>
<dbReference type="EMBL" id="LNXW01000013">
    <property type="protein sequence ID" value="KTC79814.1"/>
    <property type="molecule type" value="Genomic_DNA"/>
</dbReference>
<dbReference type="PATRIC" id="fig|28084.5.peg.1991"/>
<dbReference type="InterPro" id="IPR029058">
    <property type="entry name" value="AB_hydrolase_fold"/>
</dbReference>
<dbReference type="STRING" id="28084.Lche_1834"/>
<keyword evidence="5" id="KW-1133">Transmembrane helix</keyword>
<dbReference type="SUPFAM" id="SSF53474">
    <property type="entry name" value="alpha/beta-Hydrolases"/>
    <property type="match status" value="1"/>
</dbReference>
<evidence type="ECO:0000259" key="6">
    <source>
        <dbReference type="PROSITE" id="PS50075"/>
    </source>
</evidence>
<dbReference type="GO" id="GO:0071766">
    <property type="term" value="P:Actinobacterium-type cell wall biogenesis"/>
    <property type="evidence" value="ECO:0007669"/>
    <property type="project" value="UniProtKB-ARBA"/>
</dbReference>
<feature type="transmembrane region" description="Helical" evidence="5">
    <location>
        <begin position="70"/>
        <end position="91"/>
    </location>
</feature>
<dbReference type="Gene3D" id="3.30.300.30">
    <property type="match status" value="1"/>
</dbReference>
<keyword evidence="4" id="KW-0443">Lipid metabolism</keyword>
<sequence>MSLSELELSQLMLLTDALDLHARRTPNSVALYYLNEDGVREELSYSKLQSESRSLARLIMNNTQKGERALLIYPPGLEFVIAFFACAYAGVISVPSYPPLNQGLIEKLQGIIVDAQPSILLTTQELYKKLYNLKILKKVMQFLPIKKLLIYILGRQSEQLNWDVEKLKLINCSSYHTNSFAQMEFNATDPGSIVFLQYTSGSTGLPKGVINTHQNLLHNIQLIIKGYGVHQDSRGVSWLPPYHDMGLIGHIILPIIYGVPCLLMSPLKFLKNPYSWLHEINTFRADVSGGPNFAYEYCLRKITDRQKKTLDLSCWRVAVNGAEPIHYETLERFYQAFKSCGFKKSSFSPSYGLAESTVMVSVRQPQGHLHKLIVSQSDLGLNKVTLTKKSDTDSKILLSHGTPSLDVKILNLSTGQFGDENEVGEILVAGPSVSSGYWHHEELNKTIFYQTEDQRTFLRTGDLGFLHQGELYVTGRMKQLIVIHGKNFYPHDIEFKASSAHGSIKPGCCTAFSIFKDKEEKLIILAEIKSGIPKKEYEDICLAVRKVITQTFAITPYSIVLLPARATLKTTSGKLQRNAMKDSYINQSLPMLYEYQSEKYDLEQIKLNQPLTESVIDSKTNRITENEIQSWLLEQIALKTSIPQHKISLEQPLIELGIDSIGYFELLADLEQTFHCQVDPNLIETYPSIHLICNSIMNNKEPVEHQIVPFNPYQEELGAHGFLLKRKEVGILLIHGYSGTPGEVSELAFQLARSDITVAVPQLAGHCSSYRALKKTSWQDWYMSVKKAYDLLSQHCETIFVAGLSAGSLLALNLALEYPDRIAGVILLSPVFFYDGWNISRWQRVFQSIMIHSYLRHIYKVQDKAPYGIKNEAIRESIASLLAKGKEKNIAKTGNMIVPALGLYEVDKLIKHIQGKLAHIKSPTLVVHSLDDDMASYRNAEYVKNHIGSELIEIVYLNNSYHIITLDNEKELVALHLIRFITQNSKLRKVRYIS</sequence>
<dbReference type="Pfam" id="PF23024">
    <property type="entry name" value="AMP-dom_DIP2-like"/>
    <property type="match status" value="1"/>
</dbReference>
<dbReference type="RefSeq" id="WP_058387765.1">
    <property type="nucleotide sequence ID" value="NZ_LNXW01000013.1"/>
</dbReference>
<dbReference type="Pfam" id="PF00501">
    <property type="entry name" value="AMP-binding"/>
    <property type="match status" value="1"/>
</dbReference>
<dbReference type="Gene3D" id="3.40.50.1820">
    <property type="entry name" value="alpha/beta hydrolase"/>
    <property type="match status" value="1"/>
</dbReference>
<dbReference type="GO" id="GO:0006631">
    <property type="term" value="P:fatty acid metabolic process"/>
    <property type="evidence" value="ECO:0007669"/>
    <property type="project" value="UniProtKB-KW"/>
</dbReference>
<dbReference type="Pfam" id="PF00550">
    <property type="entry name" value="PP-binding"/>
    <property type="match status" value="1"/>
</dbReference>
<dbReference type="Gene3D" id="3.40.50.12780">
    <property type="entry name" value="N-terminal domain of ligase-like"/>
    <property type="match status" value="1"/>
</dbReference>
<dbReference type="InterPro" id="IPR000873">
    <property type="entry name" value="AMP-dep_synth/lig_dom"/>
</dbReference>
<dbReference type="InterPro" id="IPR045851">
    <property type="entry name" value="AMP-bd_C_sf"/>
</dbReference>
<accession>A0A0W0S8T1</accession>
<dbReference type="InterPro" id="IPR036736">
    <property type="entry name" value="ACP-like_sf"/>
</dbReference>
<dbReference type="PROSITE" id="PS00455">
    <property type="entry name" value="AMP_BINDING"/>
    <property type="match status" value="1"/>
</dbReference>
<dbReference type="GO" id="GO:0016874">
    <property type="term" value="F:ligase activity"/>
    <property type="evidence" value="ECO:0007669"/>
    <property type="project" value="UniProtKB-KW"/>
</dbReference>
<protein>
    <submittedName>
        <fullName evidence="7">Acyl-CoA synthetase</fullName>
    </submittedName>
</protein>
<dbReference type="Gene3D" id="1.10.1200.10">
    <property type="entry name" value="ACP-like"/>
    <property type="match status" value="1"/>
</dbReference>
<dbReference type="InterPro" id="IPR009081">
    <property type="entry name" value="PP-bd_ACP"/>
</dbReference>
<dbReference type="Proteomes" id="UP000054921">
    <property type="component" value="Unassembled WGS sequence"/>
</dbReference>
<dbReference type="InterPro" id="IPR042099">
    <property type="entry name" value="ANL_N_sf"/>
</dbReference>
<dbReference type="SUPFAM" id="SSF56801">
    <property type="entry name" value="Acetyl-CoA synthetase-like"/>
    <property type="match status" value="1"/>
</dbReference>